<dbReference type="AlphaFoldDB" id="A0A9P9FJ50"/>
<comment type="pathway">
    <text evidence="1 4">Protein modification; protein neddylation.</text>
</comment>
<dbReference type="InterPro" id="IPR045886">
    <property type="entry name" value="ThiF/MoeB/HesA"/>
</dbReference>
<evidence type="ECO:0000313" key="6">
    <source>
        <dbReference type="EMBL" id="KAH7163620.1"/>
    </source>
</evidence>
<reference evidence="6" key="1">
    <citation type="journal article" date="2021" name="Nat. Commun.">
        <title>Genetic determinants of endophytism in the Arabidopsis root mycobiome.</title>
        <authorList>
            <person name="Mesny F."/>
            <person name="Miyauchi S."/>
            <person name="Thiergart T."/>
            <person name="Pickel B."/>
            <person name="Atanasova L."/>
            <person name="Karlsson M."/>
            <person name="Huettel B."/>
            <person name="Barry K.W."/>
            <person name="Haridas S."/>
            <person name="Chen C."/>
            <person name="Bauer D."/>
            <person name="Andreopoulos W."/>
            <person name="Pangilinan J."/>
            <person name="LaButti K."/>
            <person name="Riley R."/>
            <person name="Lipzen A."/>
            <person name="Clum A."/>
            <person name="Drula E."/>
            <person name="Henrissat B."/>
            <person name="Kohler A."/>
            <person name="Grigoriev I.V."/>
            <person name="Martin F.M."/>
            <person name="Hacquard S."/>
        </authorList>
    </citation>
    <scope>NUCLEOTIDE SEQUENCE</scope>
    <source>
        <strain evidence="6">MPI-CAGE-AT-0021</strain>
    </source>
</reference>
<gene>
    <name evidence="6" type="ORF">B0J13DRAFT_39831</name>
</gene>
<dbReference type="GO" id="GO:0045116">
    <property type="term" value="P:protein neddylation"/>
    <property type="evidence" value="ECO:0007669"/>
    <property type="project" value="UniProtKB-UniRule"/>
</dbReference>
<evidence type="ECO:0000256" key="4">
    <source>
        <dbReference type="PIRNR" id="PIRNR039099"/>
    </source>
</evidence>
<dbReference type="Gene3D" id="3.40.50.720">
    <property type="entry name" value="NAD(P)-binding Rossmann-like Domain"/>
    <property type="match status" value="1"/>
</dbReference>
<comment type="function">
    <text evidence="4">Regulatory subunit of the dimeric UBA3-ULA1 E1 enzyme.</text>
</comment>
<dbReference type="GO" id="GO:0005737">
    <property type="term" value="C:cytoplasm"/>
    <property type="evidence" value="ECO:0007669"/>
    <property type="project" value="TreeGrafter"/>
</dbReference>
<evidence type="ECO:0000259" key="5">
    <source>
        <dbReference type="Pfam" id="PF00899"/>
    </source>
</evidence>
<feature type="domain" description="THIF-type NAD/FAD binding fold" evidence="5">
    <location>
        <begin position="22"/>
        <end position="529"/>
    </location>
</feature>
<dbReference type="PIRSF" id="PIRSF039099">
    <property type="entry name" value="APP-BP1"/>
    <property type="match status" value="1"/>
</dbReference>
<protein>
    <recommendedName>
        <fullName evidence="4">NEDD8-activating enzyme E1 regulatory subunit</fullName>
    </recommendedName>
</protein>
<comment type="caution">
    <text evidence="6">The sequence shown here is derived from an EMBL/GenBank/DDBJ whole genome shotgun (WGS) entry which is preliminary data.</text>
</comment>
<proteinExistence type="inferred from homology"/>
<organism evidence="6 7">
    <name type="scientific">Dactylonectria estremocensis</name>
    <dbReference type="NCBI Taxonomy" id="1079267"/>
    <lineage>
        <taxon>Eukaryota</taxon>
        <taxon>Fungi</taxon>
        <taxon>Dikarya</taxon>
        <taxon>Ascomycota</taxon>
        <taxon>Pezizomycotina</taxon>
        <taxon>Sordariomycetes</taxon>
        <taxon>Hypocreomycetidae</taxon>
        <taxon>Hypocreales</taxon>
        <taxon>Nectriaceae</taxon>
        <taxon>Dactylonectria</taxon>
    </lineage>
</organism>
<dbReference type="Proteomes" id="UP000717696">
    <property type="component" value="Unassembled WGS sequence"/>
</dbReference>
<accession>A0A9P9FJ50</accession>
<dbReference type="OrthoDB" id="1708823at2759"/>
<evidence type="ECO:0000256" key="3">
    <source>
        <dbReference type="ARBA" id="ARBA00022786"/>
    </source>
</evidence>
<keyword evidence="7" id="KW-1185">Reference proteome</keyword>
<dbReference type="SUPFAM" id="SSF69572">
    <property type="entry name" value="Activating enzymes of the ubiquitin-like proteins"/>
    <property type="match status" value="1"/>
</dbReference>
<dbReference type="InterPro" id="IPR035985">
    <property type="entry name" value="Ubiquitin-activating_enz"/>
</dbReference>
<dbReference type="InterPro" id="IPR030667">
    <property type="entry name" value="APP-BP1"/>
</dbReference>
<dbReference type="Gene3D" id="3.40.50.12550">
    <property type="entry name" value="Ubiquitin-activating enzyme E1, inactive adenylation domain, subdomain 2"/>
    <property type="match status" value="1"/>
</dbReference>
<dbReference type="GO" id="GO:0019781">
    <property type="term" value="F:NEDD8 activating enzyme activity"/>
    <property type="evidence" value="ECO:0007669"/>
    <property type="project" value="UniProtKB-UniRule"/>
</dbReference>
<evidence type="ECO:0000256" key="1">
    <source>
        <dbReference type="ARBA" id="ARBA00005032"/>
    </source>
</evidence>
<dbReference type="Pfam" id="PF00899">
    <property type="entry name" value="ThiF"/>
    <property type="match status" value="1"/>
</dbReference>
<comment type="similarity">
    <text evidence="2 4">Belongs to the ubiquitin-activating E1 family. ULA1 subfamily.</text>
</comment>
<evidence type="ECO:0000313" key="7">
    <source>
        <dbReference type="Proteomes" id="UP000717696"/>
    </source>
</evidence>
<dbReference type="InterPro" id="IPR000594">
    <property type="entry name" value="ThiF_NAD_FAD-bd"/>
</dbReference>
<dbReference type="EMBL" id="JAGMUU010000001">
    <property type="protein sequence ID" value="KAH7163620.1"/>
    <property type="molecule type" value="Genomic_DNA"/>
</dbReference>
<name>A0A9P9FJ50_9HYPO</name>
<dbReference type="PANTHER" id="PTHR10953:SF29">
    <property type="entry name" value="NEDD8-ACTIVATING ENZYME E1 REGULATORY SUBUNIT"/>
    <property type="match status" value="1"/>
</dbReference>
<evidence type="ECO:0000256" key="2">
    <source>
        <dbReference type="ARBA" id="ARBA00006868"/>
    </source>
</evidence>
<keyword evidence="3 4" id="KW-0833">Ubl conjugation pathway</keyword>
<sequence>MTDVMASTPPVLHGPSEKERKYDRQLRLWAASGQAALESANILLVNSGSGTVGVETLKNLVLPGIGRFTIADQAIVRHEDLGVNFFLDESSLGELRAKACTNFLVELNPEVQGNWYPKSEGPFNLQQLLTNSPVFTIILYALPLPEDQTKLLHDYARQHQTPIMAVHSVGFYSYFKTTLPGSFPVVDTHPEETATTDLRLLAPWPELIDFAKDMTRNIDTLDNHEHGHLPLVVILLYHLDQWQQGHGGVYPTTYADKTIFRKTVSDAMRKDNPEGGEENFEEAVAAVMKHVTLPSIPSSLQQVFDYQHEDPEDAKSNFWIIAGAVKKFYQEHGCLPVPGGLPDMKAQSAVYIKLQNIYKDKARQDVRQVLNYAHNAPGGEEIDSPEVELFCKNARFIKLINSEGGNAVRVDLIVDQELANDEISAIAGPEMPLSLLPVYLALAATSHVTTASPNEILELIGQQAPKATSSERFLKTAQEVSRAGGGELHNISAVTGGMVAQEMIKVITKQYVPIDNTCIFDGIESRCQVLRL</sequence>
<dbReference type="PANTHER" id="PTHR10953">
    <property type="entry name" value="UBIQUITIN-ACTIVATING ENZYME E1"/>
    <property type="match status" value="1"/>
</dbReference>